<proteinExistence type="predicted"/>
<sequence>MRKLAFIAMSLVTFTACNNTPKNNESKEAVDQSKEEATSSIGGNKDEHGCLVAAGQTWSEIKQGCIQVFNVGLRLNPTEKEEGKAIISAFVVLSEDKSKLELFLPDDSKKTVILDKVENDIYQKDNYRYDAKKSALYVNNTIKYKGDVE</sequence>
<organism evidence="2 3">
    <name type="scientific">Sphingobacterium multivorum</name>
    <dbReference type="NCBI Taxonomy" id="28454"/>
    <lineage>
        <taxon>Bacteria</taxon>
        <taxon>Pseudomonadati</taxon>
        <taxon>Bacteroidota</taxon>
        <taxon>Sphingobacteriia</taxon>
        <taxon>Sphingobacteriales</taxon>
        <taxon>Sphingobacteriaceae</taxon>
        <taxon>Sphingobacterium</taxon>
    </lineage>
</organism>
<dbReference type="GeneID" id="97180008"/>
<evidence type="ECO:0000313" key="3">
    <source>
        <dbReference type="Proteomes" id="UP000251241"/>
    </source>
</evidence>
<dbReference type="RefSeq" id="WP_112376195.1">
    <property type="nucleotide sequence ID" value="NZ_CP069793.1"/>
</dbReference>
<evidence type="ECO:0000313" key="2">
    <source>
        <dbReference type="EMBL" id="SPZ94236.1"/>
    </source>
</evidence>
<dbReference type="Proteomes" id="UP000251241">
    <property type="component" value="Unassembled WGS sequence"/>
</dbReference>
<accession>A0A2X2JQB3</accession>
<evidence type="ECO:0000256" key="1">
    <source>
        <dbReference type="SAM" id="MobiDB-lite"/>
    </source>
</evidence>
<protein>
    <recommendedName>
        <fullName evidence="4">Lipoprotein</fullName>
    </recommendedName>
</protein>
<reference evidence="2 3" key="1">
    <citation type="submission" date="2018-06" db="EMBL/GenBank/DDBJ databases">
        <authorList>
            <consortium name="Pathogen Informatics"/>
            <person name="Doyle S."/>
        </authorList>
    </citation>
    <scope>NUCLEOTIDE SEQUENCE [LARGE SCALE GENOMIC DNA]</scope>
    <source>
        <strain evidence="2 3">NCTC11343</strain>
    </source>
</reference>
<dbReference type="PROSITE" id="PS51257">
    <property type="entry name" value="PROKAR_LIPOPROTEIN"/>
    <property type="match status" value="1"/>
</dbReference>
<dbReference type="EMBL" id="UAUU01000011">
    <property type="protein sequence ID" value="SPZ94236.1"/>
    <property type="molecule type" value="Genomic_DNA"/>
</dbReference>
<feature type="compositionally biased region" description="Basic and acidic residues" evidence="1">
    <location>
        <begin position="24"/>
        <end position="37"/>
    </location>
</feature>
<evidence type="ECO:0008006" key="4">
    <source>
        <dbReference type="Google" id="ProtNLM"/>
    </source>
</evidence>
<name>A0A2X2JQB3_SPHMU</name>
<feature type="region of interest" description="Disordered" evidence="1">
    <location>
        <begin position="22"/>
        <end position="42"/>
    </location>
</feature>
<gene>
    <name evidence="2" type="ORF">NCTC11343_05168</name>
</gene>
<dbReference type="AlphaFoldDB" id="A0A2X2JQB3"/>